<feature type="coiled-coil region" evidence="1">
    <location>
        <begin position="184"/>
        <end position="248"/>
    </location>
</feature>
<dbReference type="PANTHER" id="PTHR47331">
    <property type="entry name" value="PHD-TYPE DOMAIN-CONTAINING PROTEIN"/>
    <property type="match status" value="1"/>
</dbReference>
<sequence length="871" mass="99599">MPPKKAKATEATKQHVVVNEYVEATEVLESKVETPKACIDKDSGEKVKGPLLNTETVIVGTNEADVVEIREESDSNEPKQRNYDDELTHDKELRFEMAVNAKHERSICMEEFRRELSMLQHLTKDFETKPEKVNARRDRYEQTFHKFVISHENYMQHEDDIEKKDLMTDNYNDQRDVKLQLDYMKQCERKKERKKEGRKVMEEAKLKMQTLKEKQELERQLEVTEQSKTELSRKIKLLNAEAELKQAKIDFVIDQIPDDEGVDGMNEYLRDFQGPTCPEKSEIPYPSQPKFVPEYPPTPHSPAAQVQPPAPLLHNHPSSEPRPYVPNLATTESDRFDIPKVGLDVTRNEFYPNANHEATNTLQEEPAPPPQPQLDVWNSIAQAIKEGPSLPKIELMIMRFGGDPLEYVEFVTNFKDNIESQVSDDSQRFTHLLAQCVGKAKDAIRSCVNLDVGQRYKEAKSCLLENFGQPHIIVEAHMKKLRELQIRKSDANALMEFVHHLEDSERALKSMGSSYSNRLDNEDVIVMLMRKLPEDGLKRKWVDRAGDLIKSKDYVQFDDFVNFLKKVAGRINNRYGRELKQANEDKKFQNRSRFEQQRRVNANAIRGGLNKEDTPVRTGRKCPQCSGPHGVWRCQVFKSCTLKDRLRTVKQHKLCRICLGEGHFARSCKSGFTCRVAGCGKHHHYLIHDNQDAKGEHSTNQDNEMQSHDGLKKDAGTQNSGSDTTLCLESLVEELSVIDAKPAKYTMTTANLQQQKAGYEVRLDIESVSSSEKFQLEGVLTTDSLPVTPRHVATNKEVQEWPHLQDIVLPETGDEQVTILIGSDRPDIIDNFLDRRDGTKGQPCAVKTPLGWTVYGPMGEPRCEQVSINSV</sequence>
<dbReference type="Proteomes" id="UP001152795">
    <property type="component" value="Unassembled WGS sequence"/>
</dbReference>
<accession>A0A7D9DIN0</accession>
<evidence type="ECO:0000313" key="3">
    <source>
        <dbReference type="EMBL" id="CAB3986713.1"/>
    </source>
</evidence>
<reference evidence="3" key="1">
    <citation type="submission" date="2020-04" db="EMBL/GenBank/DDBJ databases">
        <authorList>
            <person name="Alioto T."/>
            <person name="Alioto T."/>
            <person name="Gomez Garrido J."/>
        </authorList>
    </citation>
    <scope>NUCLEOTIDE SEQUENCE</scope>
    <source>
        <strain evidence="3">A484AB</strain>
    </source>
</reference>
<feature type="non-terminal residue" evidence="3">
    <location>
        <position position="1"/>
    </location>
</feature>
<gene>
    <name evidence="3" type="ORF">PACLA_8A029975</name>
</gene>
<keyword evidence="4" id="KW-1185">Reference proteome</keyword>
<keyword evidence="1" id="KW-0175">Coiled coil</keyword>
<evidence type="ECO:0000313" key="4">
    <source>
        <dbReference type="Proteomes" id="UP001152795"/>
    </source>
</evidence>
<dbReference type="InterPro" id="IPR005312">
    <property type="entry name" value="DUF1759"/>
</dbReference>
<evidence type="ECO:0000256" key="1">
    <source>
        <dbReference type="SAM" id="Coils"/>
    </source>
</evidence>
<dbReference type="Pfam" id="PF03564">
    <property type="entry name" value="DUF1759"/>
    <property type="match status" value="1"/>
</dbReference>
<evidence type="ECO:0000256" key="2">
    <source>
        <dbReference type="SAM" id="MobiDB-lite"/>
    </source>
</evidence>
<protein>
    <submittedName>
        <fullName evidence="3">Uncharacterized protein</fullName>
    </submittedName>
</protein>
<comment type="caution">
    <text evidence="3">The sequence shown here is derived from an EMBL/GenBank/DDBJ whole genome shotgun (WGS) entry which is preliminary data.</text>
</comment>
<proteinExistence type="predicted"/>
<organism evidence="3 4">
    <name type="scientific">Paramuricea clavata</name>
    <name type="common">Red gorgonian</name>
    <name type="synonym">Violescent sea-whip</name>
    <dbReference type="NCBI Taxonomy" id="317549"/>
    <lineage>
        <taxon>Eukaryota</taxon>
        <taxon>Metazoa</taxon>
        <taxon>Cnidaria</taxon>
        <taxon>Anthozoa</taxon>
        <taxon>Octocorallia</taxon>
        <taxon>Malacalcyonacea</taxon>
        <taxon>Plexauridae</taxon>
        <taxon>Paramuricea</taxon>
    </lineage>
</organism>
<dbReference type="EMBL" id="CACRXK020001060">
    <property type="protein sequence ID" value="CAB3986713.1"/>
    <property type="molecule type" value="Genomic_DNA"/>
</dbReference>
<feature type="compositionally biased region" description="Basic and acidic residues" evidence="2">
    <location>
        <begin position="693"/>
        <end position="715"/>
    </location>
</feature>
<name>A0A7D9DIN0_PARCT</name>
<dbReference type="AlphaFoldDB" id="A0A7D9DIN0"/>
<dbReference type="OrthoDB" id="5987677at2759"/>
<feature type="region of interest" description="Disordered" evidence="2">
    <location>
        <begin position="693"/>
        <end position="719"/>
    </location>
</feature>
<feature type="region of interest" description="Disordered" evidence="2">
    <location>
        <begin position="295"/>
        <end position="322"/>
    </location>
</feature>